<evidence type="ECO:0000256" key="5">
    <source>
        <dbReference type="ARBA" id="ARBA00023136"/>
    </source>
</evidence>
<dbReference type="InterPro" id="IPR052192">
    <property type="entry name" value="Insect_Ionotropic_Sensory_Rcpt"/>
</dbReference>
<keyword evidence="3 8" id="KW-0812">Transmembrane</keyword>
<evidence type="ECO:0000256" key="1">
    <source>
        <dbReference type="ARBA" id="ARBA00004651"/>
    </source>
</evidence>
<feature type="transmembrane region" description="Helical" evidence="8">
    <location>
        <begin position="555"/>
        <end position="576"/>
    </location>
</feature>
<dbReference type="GO" id="GO:0005886">
    <property type="term" value="C:plasma membrane"/>
    <property type="evidence" value="ECO:0007669"/>
    <property type="project" value="UniProtKB-SubCell"/>
</dbReference>
<dbReference type="PANTHER" id="PTHR42643">
    <property type="entry name" value="IONOTROPIC RECEPTOR 20A-RELATED"/>
    <property type="match status" value="1"/>
</dbReference>
<dbReference type="AlphaFoldDB" id="A0A9P0A4F6"/>
<evidence type="ECO:0000313" key="9">
    <source>
        <dbReference type="EMBL" id="CAH0382988.1"/>
    </source>
</evidence>
<keyword evidence="7" id="KW-0325">Glycoprotein</keyword>
<feature type="transmembrane region" description="Helical" evidence="8">
    <location>
        <begin position="253"/>
        <end position="273"/>
    </location>
</feature>
<gene>
    <name evidence="9" type="ORF">BEMITA_LOCUS2476</name>
</gene>
<keyword evidence="4 8" id="KW-1133">Transmembrane helix</keyword>
<evidence type="ECO:0008006" key="11">
    <source>
        <dbReference type="Google" id="ProtNLM"/>
    </source>
</evidence>
<proteinExistence type="predicted"/>
<dbReference type="Proteomes" id="UP001152759">
    <property type="component" value="Chromosome 10"/>
</dbReference>
<evidence type="ECO:0000313" key="10">
    <source>
        <dbReference type="Proteomes" id="UP001152759"/>
    </source>
</evidence>
<dbReference type="PANTHER" id="PTHR42643:SF24">
    <property type="entry name" value="IONOTROPIC RECEPTOR 60A"/>
    <property type="match status" value="1"/>
</dbReference>
<evidence type="ECO:0000256" key="2">
    <source>
        <dbReference type="ARBA" id="ARBA00022475"/>
    </source>
</evidence>
<accession>A0A9P0A4F6</accession>
<keyword evidence="6" id="KW-0675">Receptor</keyword>
<keyword evidence="2" id="KW-1003">Cell membrane</keyword>
<evidence type="ECO:0000256" key="3">
    <source>
        <dbReference type="ARBA" id="ARBA00022692"/>
    </source>
</evidence>
<protein>
    <recommendedName>
        <fullName evidence="11">Ionotropic receptor</fullName>
    </recommendedName>
</protein>
<keyword evidence="5 8" id="KW-0472">Membrane</keyword>
<keyword evidence="10" id="KW-1185">Reference proteome</keyword>
<evidence type="ECO:0000256" key="8">
    <source>
        <dbReference type="SAM" id="Phobius"/>
    </source>
</evidence>
<evidence type="ECO:0000256" key="7">
    <source>
        <dbReference type="ARBA" id="ARBA00023180"/>
    </source>
</evidence>
<comment type="subcellular location">
    <subcellularLocation>
        <location evidence="1">Cell membrane</location>
        <topology evidence="1">Multi-pass membrane protein</topology>
    </subcellularLocation>
</comment>
<evidence type="ECO:0000256" key="6">
    <source>
        <dbReference type="ARBA" id="ARBA00023170"/>
    </source>
</evidence>
<evidence type="ECO:0000256" key="4">
    <source>
        <dbReference type="ARBA" id="ARBA00022989"/>
    </source>
</evidence>
<name>A0A9P0A4F6_BEMTA</name>
<dbReference type="EMBL" id="OU963871">
    <property type="protein sequence ID" value="CAH0382988.1"/>
    <property type="molecule type" value="Genomic_DNA"/>
</dbReference>
<feature type="transmembrane region" description="Helical" evidence="8">
    <location>
        <begin position="324"/>
        <end position="348"/>
    </location>
</feature>
<reference evidence="9" key="1">
    <citation type="submission" date="2021-12" db="EMBL/GenBank/DDBJ databases">
        <authorList>
            <person name="King R."/>
        </authorList>
    </citation>
    <scope>NUCLEOTIDE SEQUENCE</scope>
</reference>
<organism evidence="9 10">
    <name type="scientific">Bemisia tabaci</name>
    <name type="common">Sweetpotato whitefly</name>
    <name type="synonym">Aleurodes tabaci</name>
    <dbReference type="NCBI Taxonomy" id="7038"/>
    <lineage>
        <taxon>Eukaryota</taxon>
        <taxon>Metazoa</taxon>
        <taxon>Ecdysozoa</taxon>
        <taxon>Arthropoda</taxon>
        <taxon>Hexapoda</taxon>
        <taxon>Insecta</taxon>
        <taxon>Pterygota</taxon>
        <taxon>Neoptera</taxon>
        <taxon>Paraneoptera</taxon>
        <taxon>Hemiptera</taxon>
        <taxon>Sternorrhyncha</taxon>
        <taxon>Aleyrodoidea</taxon>
        <taxon>Aleyrodidae</taxon>
        <taxon>Aleyrodinae</taxon>
        <taxon>Bemisia</taxon>
    </lineage>
</organism>
<sequence>MLRNFGIRNEIANANTVLHLRGLIPAGIVLENCDFRNDNSSLINEIPEEEGQSSIIPMNFTGDDDVDASNGTLFVFKFFWRFFRGRKTIICQRGGCRKYDSFADSMIRYKDGADESFFDFSWRNMHGKPLKVIVNTYSDEIKVARSFESAFWFQIMYMFLEHFERSFNCTVNPNRNFQLTEPFIFGRRHDSDKNLGLKYAADLEVFSFGVTVEDTDFSIFDFSIGFETNALCIAAPHSEFMSQGLVIFKSCKLSVWVAILLTVVLFVFMQAIFQRSQCRLFRRLYSEAELLHYESAPSLLIVYSYFILGSPPSLHLGRLRTGRILFVLFSFSALLISTIFLSGMTTLLSNRVSYPEIDTLEALEESEHFIQVFDVDDTTAFLNRFNLSQKLISKLTGTLEFFSTSIFYFLKENETLVSLLSNGTVDQTDENDIFHRIEKNGRSIAMSDAFLTAIPHSHVRKKDAFIQHILLPNRSEYHLIDECLVTYPYLSPFLKNSFYSDKLNGVMTRCLETGHVGKFLTSTTEDELTSHIITAPPPPANTEPRAYTLNDLQTGFTGLFLGLFLSFLAFVAELSVDYFKIPVSRKVLSHIFLRSVLESPNELLQEALELLYPEAFY</sequence>